<dbReference type="SUPFAM" id="SSF56954">
    <property type="entry name" value="Outer membrane efflux proteins (OEP)"/>
    <property type="match status" value="1"/>
</dbReference>
<gene>
    <name evidence="1" type="ORF">SDC9_137264</name>
</gene>
<dbReference type="GO" id="GO:0015562">
    <property type="term" value="F:efflux transmembrane transporter activity"/>
    <property type="evidence" value="ECO:0007669"/>
    <property type="project" value="InterPro"/>
</dbReference>
<name>A0A645DLI2_9ZZZZ</name>
<sequence>METAHEANQRKYEEGLISPLELHTSANRVVQAKTEELNAELQYRLKERLVRYYKGESFMIR</sequence>
<dbReference type="AlphaFoldDB" id="A0A645DLI2"/>
<comment type="caution">
    <text evidence="1">The sequence shown here is derived from an EMBL/GenBank/DDBJ whole genome shotgun (WGS) entry which is preliminary data.</text>
</comment>
<accession>A0A645DLI2</accession>
<organism evidence="1">
    <name type="scientific">bioreactor metagenome</name>
    <dbReference type="NCBI Taxonomy" id="1076179"/>
    <lineage>
        <taxon>unclassified sequences</taxon>
        <taxon>metagenomes</taxon>
        <taxon>ecological metagenomes</taxon>
    </lineage>
</organism>
<dbReference type="EMBL" id="VSSQ01037452">
    <property type="protein sequence ID" value="MPM90147.1"/>
    <property type="molecule type" value="Genomic_DNA"/>
</dbReference>
<proteinExistence type="predicted"/>
<reference evidence="1" key="1">
    <citation type="submission" date="2019-08" db="EMBL/GenBank/DDBJ databases">
        <authorList>
            <person name="Kucharzyk K."/>
            <person name="Murdoch R.W."/>
            <person name="Higgins S."/>
            <person name="Loffler F."/>
        </authorList>
    </citation>
    <scope>NUCLEOTIDE SEQUENCE</scope>
</reference>
<evidence type="ECO:0000313" key="1">
    <source>
        <dbReference type="EMBL" id="MPM90147.1"/>
    </source>
</evidence>
<protein>
    <submittedName>
        <fullName evidence="1">Uncharacterized protein</fullName>
    </submittedName>
</protein>
<dbReference type="Gene3D" id="1.20.1600.10">
    <property type="entry name" value="Outer membrane efflux proteins (OEP)"/>
    <property type="match status" value="1"/>
</dbReference>